<dbReference type="AlphaFoldDB" id="A0A2C9CRR6"/>
<sequence>MAGSLAKLLDQHALLVAAGLHDGGDTIWLIAPDTRRFWDHLSTQPEAQDGKPDRVDRWSARVLPQIATACDAEAILPFGGPPWHPFLRWATDSGTIWQSPVGPLIDAQMGMWISFRGALRQRGHHQLPDSAETPCPTCTKPCQSACPVGALGDGPYDVVACRRHIASPDGIACRTGCLVRHACPVGREFALPPAYGAHHMAAFLGQQP</sequence>
<evidence type="ECO:0000313" key="2">
    <source>
        <dbReference type="Proteomes" id="UP000220034"/>
    </source>
</evidence>
<keyword evidence="2" id="KW-1185">Reference proteome</keyword>
<dbReference type="RefSeq" id="WP_180955965.1">
    <property type="nucleotide sequence ID" value="NZ_OCTN01000003.1"/>
</dbReference>
<protein>
    <recommendedName>
        <fullName evidence="3">4Fe-4S ferredoxin-type domain-containing protein</fullName>
    </recommendedName>
</protein>
<organism evidence="1 2">
    <name type="scientific">Pontivivens marinum</name>
    <dbReference type="NCBI Taxonomy" id="1690039"/>
    <lineage>
        <taxon>Bacteria</taxon>
        <taxon>Pseudomonadati</taxon>
        <taxon>Pseudomonadota</taxon>
        <taxon>Alphaproteobacteria</taxon>
        <taxon>Rhodobacterales</taxon>
        <taxon>Paracoccaceae</taxon>
        <taxon>Pontivivens</taxon>
    </lineage>
</organism>
<accession>A0A2C9CRR6</accession>
<evidence type="ECO:0000313" key="1">
    <source>
        <dbReference type="EMBL" id="SOH94241.1"/>
    </source>
</evidence>
<evidence type="ECO:0008006" key="3">
    <source>
        <dbReference type="Google" id="ProtNLM"/>
    </source>
</evidence>
<gene>
    <name evidence="1" type="ORF">SAMN06273572_103272</name>
</gene>
<dbReference type="Proteomes" id="UP000220034">
    <property type="component" value="Unassembled WGS sequence"/>
</dbReference>
<reference evidence="2" key="1">
    <citation type="submission" date="2017-09" db="EMBL/GenBank/DDBJ databases">
        <authorList>
            <person name="Varghese N."/>
            <person name="Submissions S."/>
        </authorList>
    </citation>
    <scope>NUCLEOTIDE SEQUENCE [LARGE SCALE GENOMIC DNA]</scope>
    <source>
        <strain evidence="2">C7</strain>
    </source>
</reference>
<dbReference type="EMBL" id="OCTN01000003">
    <property type="protein sequence ID" value="SOH94241.1"/>
    <property type="molecule type" value="Genomic_DNA"/>
</dbReference>
<proteinExistence type="predicted"/>
<name>A0A2C9CRR6_9RHOB</name>